<dbReference type="AlphaFoldDB" id="A0A819F1V6"/>
<proteinExistence type="predicted"/>
<sequence>LVEATGSGNNLSNKLFACLGGPRGEIKLIQSCGRCADGGADRSDFCV</sequence>
<comment type="caution">
    <text evidence="1">The sequence shown here is derived from an EMBL/GenBank/DDBJ whole genome shotgun (WGS) entry which is preliminary data.</text>
</comment>
<feature type="non-terminal residue" evidence="1">
    <location>
        <position position="1"/>
    </location>
</feature>
<evidence type="ECO:0000313" key="2">
    <source>
        <dbReference type="Proteomes" id="UP000663874"/>
    </source>
</evidence>
<organism evidence="1 2">
    <name type="scientific">Rotaria sordida</name>
    <dbReference type="NCBI Taxonomy" id="392033"/>
    <lineage>
        <taxon>Eukaryota</taxon>
        <taxon>Metazoa</taxon>
        <taxon>Spiralia</taxon>
        <taxon>Gnathifera</taxon>
        <taxon>Rotifera</taxon>
        <taxon>Eurotatoria</taxon>
        <taxon>Bdelloidea</taxon>
        <taxon>Philodinida</taxon>
        <taxon>Philodinidae</taxon>
        <taxon>Rotaria</taxon>
    </lineage>
</organism>
<accession>A0A819F1V6</accession>
<evidence type="ECO:0000313" key="1">
    <source>
        <dbReference type="EMBL" id="CAF3861434.1"/>
    </source>
</evidence>
<protein>
    <submittedName>
        <fullName evidence="1">Uncharacterized protein</fullName>
    </submittedName>
</protein>
<dbReference type="Proteomes" id="UP000663874">
    <property type="component" value="Unassembled WGS sequence"/>
</dbReference>
<name>A0A819F1V6_9BILA</name>
<gene>
    <name evidence="1" type="ORF">FNK824_LOCUS18493</name>
</gene>
<dbReference type="EMBL" id="CAJOBE010003097">
    <property type="protein sequence ID" value="CAF3861434.1"/>
    <property type="molecule type" value="Genomic_DNA"/>
</dbReference>
<reference evidence="1" key="1">
    <citation type="submission" date="2021-02" db="EMBL/GenBank/DDBJ databases">
        <authorList>
            <person name="Nowell W R."/>
        </authorList>
    </citation>
    <scope>NUCLEOTIDE SEQUENCE</scope>
</reference>